<organism evidence="1 2">
    <name type="scientific">Paenibacillus algorifonticola</name>
    <dbReference type="NCBI Taxonomy" id="684063"/>
    <lineage>
        <taxon>Bacteria</taxon>
        <taxon>Bacillati</taxon>
        <taxon>Bacillota</taxon>
        <taxon>Bacilli</taxon>
        <taxon>Bacillales</taxon>
        <taxon>Paenibacillaceae</taxon>
        <taxon>Paenibacillus</taxon>
    </lineage>
</organism>
<sequence>MLMSNPLNEQLSHALEQLLKQYHLSPAAEKLLPQSRSTVKLSAIEPDLYEKVGNSRVGGYPDLPPAMEWPTEASGKLMTPLAQLNLAEIAPACRQGWLPETGMLYFFCGMDEGAANIEHRIIFVQYPEQLAFRHPGAATILEDIYETSFHPYKAAAVSAVELPNMAYVDYEVIDFEEGSTDRYFELVAEMQGDRITNWGTMFGYPTGQHHDAEEEAALFILADKTTEYDSEKVMKHLMDKLGRSRERAEAEIEDMIMLLEIDSNEQVGYQWLDAGVIHFFIRKEDLLARNFSRTYCSLSSS</sequence>
<dbReference type="Gene3D" id="2.30.320.10">
    <property type="entry name" value="YwqG-like"/>
    <property type="match status" value="1"/>
</dbReference>
<evidence type="ECO:0000313" key="1">
    <source>
        <dbReference type="EMBL" id="SFF19801.1"/>
    </source>
</evidence>
<dbReference type="OrthoDB" id="8856529at2"/>
<dbReference type="Proteomes" id="UP000183410">
    <property type="component" value="Unassembled WGS sequence"/>
</dbReference>
<protein>
    <submittedName>
        <fullName evidence="1">Uncharacterized protein YwqG</fullName>
    </submittedName>
</protein>
<evidence type="ECO:0000313" key="2">
    <source>
        <dbReference type="Proteomes" id="UP000183410"/>
    </source>
</evidence>
<keyword evidence="2" id="KW-1185">Reference proteome</keyword>
<dbReference type="InterPro" id="IPR035948">
    <property type="entry name" value="YwqG-like_sf"/>
</dbReference>
<dbReference type="PANTHER" id="PTHR36436:SF6">
    <property type="entry name" value="SLL5081 PROTEIN"/>
    <property type="match status" value="1"/>
</dbReference>
<dbReference type="PANTHER" id="PTHR36436">
    <property type="entry name" value="SLL5081 PROTEIN"/>
    <property type="match status" value="1"/>
</dbReference>
<proteinExistence type="predicted"/>
<name>A0A1I2GTB7_9BACL</name>
<dbReference type="InterPro" id="IPR015315">
    <property type="entry name" value="DUF1963"/>
</dbReference>
<dbReference type="EMBL" id="FONN01000017">
    <property type="protein sequence ID" value="SFF19801.1"/>
    <property type="molecule type" value="Genomic_DNA"/>
</dbReference>
<dbReference type="AlphaFoldDB" id="A0A1I2GTB7"/>
<reference evidence="2" key="1">
    <citation type="submission" date="2016-10" db="EMBL/GenBank/DDBJ databases">
        <authorList>
            <person name="Varghese N."/>
            <person name="Submissions S."/>
        </authorList>
    </citation>
    <scope>NUCLEOTIDE SEQUENCE [LARGE SCALE GENOMIC DNA]</scope>
    <source>
        <strain evidence="2">CGMCC 1.10223</strain>
    </source>
</reference>
<dbReference type="Pfam" id="PF09234">
    <property type="entry name" value="DUF1963"/>
    <property type="match status" value="1"/>
</dbReference>
<gene>
    <name evidence="1" type="ORF">SAMN04487969_11795</name>
</gene>
<dbReference type="SUPFAM" id="SSF103032">
    <property type="entry name" value="Hypothetical protein YwqG"/>
    <property type="match status" value="1"/>
</dbReference>
<accession>A0A1I2GTB7</accession>